<feature type="transmembrane region" description="Helical" evidence="2">
    <location>
        <begin position="20"/>
        <end position="39"/>
    </location>
</feature>
<evidence type="ECO:0000313" key="4">
    <source>
        <dbReference type="EnsemblMetazoa" id="CPIJ011332-PA"/>
    </source>
</evidence>
<dbReference type="HOGENOM" id="CLU_1344452_0_0_1"/>
<feature type="compositionally biased region" description="Basic residues" evidence="1">
    <location>
        <begin position="185"/>
        <end position="195"/>
    </location>
</feature>
<dbReference type="EnsemblMetazoa" id="CPIJ011332-RA">
    <property type="protein sequence ID" value="CPIJ011332-PA"/>
    <property type="gene ID" value="CPIJ011332"/>
</dbReference>
<dbReference type="KEGG" id="cqu:CpipJ_CPIJ011332"/>
<organism>
    <name type="scientific">Culex quinquefasciatus</name>
    <name type="common">Southern house mosquito</name>
    <name type="synonym">Culex pungens</name>
    <dbReference type="NCBI Taxonomy" id="7176"/>
    <lineage>
        <taxon>Eukaryota</taxon>
        <taxon>Metazoa</taxon>
        <taxon>Ecdysozoa</taxon>
        <taxon>Arthropoda</taxon>
        <taxon>Hexapoda</taxon>
        <taxon>Insecta</taxon>
        <taxon>Pterygota</taxon>
        <taxon>Neoptera</taxon>
        <taxon>Endopterygota</taxon>
        <taxon>Diptera</taxon>
        <taxon>Nematocera</taxon>
        <taxon>Culicoidea</taxon>
        <taxon>Culicidae</taxon>
        <taxon>Culicinae</taxon>
        <taxon>Culicini</taxon>
        <taxon>Culex</taxon>
        <taxon>Culex</taxon>
    </lineage>
</organism>
<reference evidence="4" key="2">
    <citation type="submission" date="2020-05" db="UniProtKB">
        <authorList>
            <consortium name="EnsemblMetazoa"/>
        </authorList>
    </citation>
    <scope>IDENTIFICATION</scope>
    <source>
        <strain evidence="4">JHB</strain>
    </source>
</reference>
<sequence length="204" mass="24183">MGRCNFSRFRVTGIVGRADVLACIFFLVSLLAYHGGMLLTESRSFPSDPDDDDDEQEKLLYKKSQEGMNLRRQEDKKTRRQEDKKTRRQEDKKTRRQEDKKTRRQEDKKTRRQEGKNTRRQEDNKTTRQSLKSQFHFLQQQRIREGPQLGLLARTTDDSTEPCRFASCRAYYEFSAISWQQTTTSRKKKTQRNLSKKAPPNQPL</sequence>
<keyword evidence="2" id="KW-0812">Transmembrane</keyword>
<name>B0WXJ3_CULQU</name>
<proteinExistence type="predicted"/>
<gene>
    <name evidence="4" type="primary">6044629</name>
    <name evidence="3" type="ORF">CpipJ_CPIJ011332</name>
</gene>
<evidence type="ECO:0000256" key="1">
    <source>
        <dbReference type="SAM" id="MobiDB-lite"/>
    </source>
</evidence>
<reference evidence="3" key="1">
    <citation type="submission" date="2007-03" db="EMBL/GenBank/DDBJ databases">
        <title>Annotation of Culex pipiens quinquefasciatus.</title>
        <authorList>
            <consortium name="The Broad Institute Genome Sequencing Platform"/>
            <person name="Atkinson P.W."/>
            <person name="Hemingway J."/>
            <person name="Christensen B.M."/>
            <person name="Higgs S."/>
            <person name="Kodira C."/>
            <person name="Hannick L."/>
            <person name="Megy K."/>
            <person name="O'Leary S."/>
            <person name="Pearson M."/>
            <person name="Haas B.J."/>
            <person name="Mauceli E."/>
            <person name="Wortman J.R."/>
            <person name="Lee N.H."/>
            <person name="Guigo R."/>
            <person name="Stanke M."/>
            <person name="Alvarado L."/>
            <person name="Amedeo P."/>
            <person name="Antoine C.H."/>
            <person name="Arensburger P."/>
            <person name="Bidwell S.L."/>
            <person name="Crawford M."/>
            <person name="Camaro F."/>
            <person name="Devon K."/>
            <person name="Engels R."/>
            <person name="Hammond M."/>
            <person name="Howarth C."/>
            <person name="Koehrsen M."/>
            <person name="Lawson D."/>
            <person name="Montgomery P."/>
            <person name="Nene V."/>
            <person name="Nusbaum C."/>
            <person name="Puiu D."/>
            <person name="Romero-Severson J."/>
            <person name="Severson D.W."/>
            <person name="Shumway M."/>
            <person name="Sisk P."/>
            <person name="Stolte C."/>
            <person name="Zeng Q."/>
            <person name="Eisenstadt E."/>
            <person name="Fraser-Liggett C."/>
            <person name="Strausberg R."/>
            <person name="Galagan J."/>
            <person name="Birren B."/>
            <person name="Collins F.H."/>
        </authorList>
    </citation>
    <scope>NUCLEOTIDE SEQUENCE [LARGE SCALE GENOMIC DNA]</scope>
    <source>
        <strain evidence="3">JHB</strain>
    </source>
</reference>
<feature type="region of interest" description="Disordered" evidence="1">
    <location>
        <begin position="43"/>
        <end position="130"/>
    </location>
</feature>
<feature type="region of interest" description="Disordered" evidence="1">
    <location>
        <begin position="180"/>
        <end position="204"/>
    </location>
</feature>
<evidence type="ECO:0000256" key="2">
    <source>
        <dbReference type="SAM" id="Phobius"/>
    </source>
</evidence>
<dbReference type="VEuPathDB" id="VectorBase:CPIJ011332"/>
<feature type="compositionally biased region" description="Basic and acidic residues" evidence="1">
    <location>
        <begin position="57"/>
        <end position="126"/>
    </location>
</feature>
<keyword evidence="5" id="KW-1185">Reference proteome</keyword>
<keyword evidence="2" id="KW-1133">Transmembrane helix</keyword>
<protein>
    <submittedName>
        <fullName evidence="3 4">Uncharacterized protein</fullName>
    </submittedName>
</protein>
<accession>B0WXJ3</accession>
<dbReference type="Proteomes" id="UP000002320">
    <property type="component" value="Unassembled WGS sequence"/>
</dbReference>
<keyword evidence="2" id="KW-0472">Membrane</keyword>
<dbReference type="EMBL" id="DS232167">
    <property type="protein sequence ID" value="EDS36523.1"/>
    <property type="molecule type" value="Genomic_DNA"/>
</dbReference>
<dbReference type="InParanoid" id="B0WXJ3"/>
<evidence type="ECO:0000313" key="5">
    <source>
        <dbReference type="Proteomes" id="UP000002320"/>
    </source>
</evidence>
<dbReference type="AlphaFoldDB" id="B0WXJ3"/>
<evidence type="ECO:0000313" key="3">
    <source>
        <dbReference type="EMBL" id="EDS36523.1"/>
    </source>
</evidence>